<feature type="region of interest" description="Disordered" evidence="1">
    <location>
        <begin position="48"/>
        <end position="69"/>
    </location>
</feature>
<comment type="caution">
    <text evidence="2">The sequence shown here is derived from an EMBL/GenBank/DDBJ whole genome shotgun (WGS) entry which is preliminary data.</text>
</comment>
<sequence length="88" mass="10421">MIGLWAYSNSRKFKYLPRHLPRQARKIQQGVRYDQHIFPNTIGLGARQTKAQDISRADPKPKHTKPTWSTSLSREKSYFIRITLLYDF</sequence>
<evidence type="ECO:0000313" key="2">
    <source>
        <dbReference type="EMBL" id="KAK9025213.1"/>
    </source>
</evidence>
<proteinExistence type="predicted"/>
<organism evidence="2 3">
    <name type="scientific">Hibiscus sabdariffa</name>
    <name type="common">roselle</name>
    <dbReference type="NCBI Taxonomy" id="183260"/>
    <lineage>
        <taxon>Eukaryota</taxon>
        <taxon>Viridiplantae</taxon>
        <taxon>Streptophyta</taxon>
        <taxon>Embryophyta</taxon>
        <taxon>Tracheophyta</taxon>
        <taxon>Spermatophyta</taxon>
        <taxon>Magnoliopsida</taxon>
        <taxon>eudicotyledons</taxon>
        <taxon>Gunneridae</taxon>
        <taxon>Pentapetalae</taxon>
        <taxon>rosids</taxon>
        <taxon>malvids</taxon>
        <taxon>Malvales</taxon>
        <taxon>Malvaceae</taxon>
        <taxon>Malvoideae</taxon>
        <taxon>Hibiscus</taxon>
    </lineage>
</organism>
<accession>A0ABR2SJ25</accession>
<keyword evidence="3" id="KW-1185">Reference proteome</keyword>
<evidence type="ECO:0000256" key="1">
    <source>
        <dbReference type="SAM" id="MobiDB-lite"/>
    </source>
</evidence>
<dbReference type="Proteomes" id="UP001396334">
    <property type="component" value="Unassembled WGS sequence"/>
</dbReference>
<gene>
    <name evidence="2" type="ORF">V6N11_065109</name>
</gene>
<reference evidence="2 3" key="1">
    <citation type="journal article" date="2024" name="G3 (Bethesda)">
        <title>Genome assembly of Hibiscus sabdariffa L. provides insights into metabolisms of medicinal natural products.</title>
        <authorList>
            <person name="Kim T."/>
        </authorList>
    </citation>
    <scope>NUCLEOTIDE SEQUENCE [LARGE SCALE GENOMIC DNA]</scope>
    <source>
        <strain evidence="2">TK-2024</strain>
        <tissue evidence="2">Old leaves</tissue>
    </source>
</reference>
<dbReference type="EMBL" id="JBBPBN010000014">
    <property type="protein sequence ID" value="KAK9025213.1"/>
    <property type="molecule type" value="Genomic_DNA"/>
</dbReference>
<protein>
    <submittedName>
        <fullName evidence="2">Uncharacterized protein</fullName>
    </submittedName>
</protein>
<evidence type="ECO:0000313" key="3">
    <source>
        <dbReference type="Proteomes" id="UP001396334"/>
    </source>
</evidence>
<name>A0ABR2SJ25_9ROSI</name>